<evidence type="ECO:0008006" key="4">
    <source>
        <dbReference type="Google" id="ProtNLM"/>
    </source>
</evidence>
<accession>A0A8X6MGL0</accession>
<feature type="region of interest" description="Disordered" evidence="1">
    <location>
        <begin position="1"/>
        <end position="30"/>
    </location>
</feature>
<comment type="caution">
    <text evidence="2">The sequence shown here is derived from an EMBL/GenBank/DDBJ whole genome shotgun (WGS) entry which is preliminary data.</text>
</comment>
<reference evidence="2" key="1">
    <citation type="submission" date="2020-08" db="EMBL/GenBank/DDBJ databases">
        <title>Multicomponent nature underlies the extraordinary mechanical properties of spider dragline silk.</title>
        <authorList>
            <person name="Kono N."/>
            <person name="Nakamura H."/>
            <person name="Mori M."/>
            <person name="Yoshida Y."/>
            <person name="Ohtoshi R."/>
            <person name="Malay A.D."/>
            <person name="Moran D.A.P."/>
            <person name="Tomita M."/>
            <person name="Numata K."/>
            <person name="Arakawa K."/>
        </authorList>
    </citation>
    <scope>NUCLEOTIDE SEQUENCE</scope>
</reference>
<gene>
    <name evidence="2" type="ORF">NPIL_153171</name>
</gene>
<evidence type="ECO:0000313" key="2">
    <source>
        <dbReference type="EMBL" id="GFS56395.1"/>
    </source>
</evidence>
<dbReference type="AlphaFoldDB" id="A0A8X6MGL0"/>
<dbReference type="Proteomes" id="UP000887013">
    <property type="component" value="Unassembled WGS sequence"/>
</dbReference>
<protein>
    <recommendedName>
        <fullName evidence="4">PiggyBac transposable element-derived protein domain-containing protein</fullName>
    </recommendedName>
</protein>
<dbReference type="EMBL" id="BMAW01046609">
    <property type="protein sequence ID" value="GFS56395.1"/>
    <property type="molecule type" value="Genomic_DNA"/>
</dbReference>
<dbReference type="OrthoDB" id="6620323at2759"/>
<proteinExistence type="predicted"/>
<name>A0A8X6MGL0_NEPPI</name>
<sequence length="113" mass="13235">MLLCNNDDEEDIVLDESDAEDEEHISDREDDSDYRVALRDISDVWKCLFTDRITKIIVEENNKYICSMKPNYSRSRDVRDTDGAEIEGLSALLYLAGVYHKNRVNLVDLWRMD</sequence>
<organism evidence="2 3">
    <name type="scientific">Nephila pilipes</name>
    <name type="common">Giant wood spider</name>
    <name type="synonym">Nephila maculata</name>
    <dbReference type="NCBI Taxonomy" id="299642"/>
    <lineage>
        <taxon>Eukaryota</taxon>
        <taxon>Metazoa</taxon>
        <taxon>Ecdysozoa</taxon>
        <taxon>Arthropoda</taxon>
        <taxon>Chelicerata</taxon>
        <taxon>Arachnida</taxon>
        <taxon>Araneae</taxon>
        <taxon>Araneomorphae</taxon>
        <taxon>Entelegynae</taxon>
        <taxon>Araneoidea</taxon>
        <taxon>Nephilidae</taxon>
        <taxon>Nephila</taxon>
    </lineage>
</organism>
<evidence type="ECO:0000313" key="3">
    <source>
        <dbReference type="Proteomes" id="UP000887013"/>
    </source>
</evidence>
<evidence type="ECO:0000256" key="1">
    <source>
        <dbReference type="SAM" id="MobiDB-lite"/>
    </source>
</evidence>
<keyword evidence="3" id="KW-1185">Reference proteome</keyword>